<dbReference type="EnsemblBacteria" id="ABY34773">
    <property type="protein sequence ID" value="ABY34773"/>
    <property type="gene ID" value="Caur_1554"/>
</dbReference>
<proteinExistence type="predicted"/>
<keyword evidence="2" id="KW-0699">rRNA-binding</keyword>
<dbReference type="Pfam" id="PF05670">
    <property type="entry name" value="NFACT-R_1"/>
    <property type="match status" value="1"/>
</dbReference>
<dbReference type="FunFam" id="2.30.310.10:FF:000004">
    <property type="entry name" value="Fibronectin-binding protein A"/>
    <property type="match status" value="1"/>
</dbReference>
<evidence type="ECO:0000313" key="7">
    <source>
        <dbReference type="Proteomes" id="UP000002008"/>
    </source>
</evidence>
<dbReference type="PANTHER" id="PTHR15239">
    <property type="entry name" value="NUCLEAR EXPORT MEDIATOR FACTOR NEMF"/>
    <property type="match status" value="1"/>
</dbReference>
<evidence type="ECO:0000256" key="1">
    <source>
        <dbReference type="ARBA" id="ARBA00022555"/>
    </source>
</evidence>
<organism evidence="6 7">
    <name type="scientific">Chloroflexus aurantiacus (strain ATCC 29366 / DSM 635 / J-10-fl)</name>
    <dbReference type="NCBI Taxonomy" id="324602"/>
    <lineage>
        <taxon>Bacteria</taxon>
        <taxon>Bacillati</taxon>
        <taxon>Chloroflexota</taxon>
        <taxon>Chloroflexia</taxon>
        <taxon>Chloroflexales</taxon>
        <taxon>Chloroflexineae</taxon>
        <taxon>Chloroflexaceae</taxon>
        <taxon>Chloroflexus</taxon>
    </lineage>
</organism>
<dbReference type="InterPro" id="IPR051608">
    <property type="entry name" value="RQC_Subunit_NEMF"/>
</dbReference>
<dbReference type="STRING" id="324602.Caur_1554"/>
<dbReference type="GO" id="GO:1990112">
    <property type="term" value="C:RQC complex"/>
    <property type="evidence" value="ECO:0000318"/>
    <property type="project" value="GO_Central"/>
</dbReference>
<dbReference type="Proteomes" id="UP000002008">
    <property type="component" value="Chromosome"/>
</dbReference>
<evidence type="ECO:0000256" key="3">
    <source>
        <dbReference type="ARBA" id="ARBA00022884"/>
    </source>
</evidence>
<gene>
    <name evidence="6" type="ordered locus">Caur_1554</name>
</gene>
<dbReference type="GO" id="GO:0072344">
    <property type="term" value="P:rescue of stalled ribosome"/>
    <property type="evidence" value="ECO:0000318"/>
    <property type="project" value="GO_Central"/>
</dbReference>
<dbReference type="EMBL" id="CP000909">
    <property type="protein sequence ID" value="ABY34773.1"/>
    <property type="molecule type" value="Genomic_DNA"/>
</dbReference>
<dbReference type="eggNOG" id="COG1293">
    <property type="taxonomic scope" value="Bacteria"/>
</dbReference>
<evidence type="ECO:0000313" key="6">
    <source>
        <dbReference type="EMBL" id="ABY34773.1"/>
    </source>
</evidence>
<keyword evidence="7" id="KW-1185">Reference proteome</keyword>
<dbReference type="PATRIC" id="fig|324602.8.peg.1782"/>
<keyword evidence="3" id="KW-0694">RNA-binding</keyword>
<dbReference type="KEGG" id="cau:Caur_1554"/>
<reference evidence="7" key="1">
    <citation type="journal article" date="2011" name="BMC Genomics">
        <title>Complete genome sequence of the filamentous anoxygenic phototrophic bacterium Chloroflexus aurantiacus.</title>
        <authorList>
            <person name="Tang K.H."/>
            <person name="Barry K."/>
            <person name="Chertkov O."/>
            <person name="Dalin E."/>
            <person name="Han C.S."/>
            <person name="Hauser L.J."/>
            <person name="Honchak B.M."/>
            <person name="Karbach L.E."/>
            <person name="Land M.L."/>
            <person name="Lapidus A."/>
            <person name="Larimer F.W."/>
            <person name="Mikhailova N."/>
            <person name="Pitluck S."/>
            <person name="Pierson B.K."/>
            <person name="Blankenship R.E."/>
        </authorList>
    </citation>
    <scope>NUCLEOTIDE SEQUENCE [LARGE SCALE GENOMIC DNA]</scope>
    <source>
        <strain evidence="7">ATCC 29366 / DSM 635 / J-10-fl</strain>
    </source>
</reference>
<dbReference type="InParanoid" id="A9WAZ2"/>
<protein>
    <submittedName>
        <fullName evidence="6">Fibronectin-binding A domain protein</fullName>
    </submittedName>
</protein>
<dbReference type="AlphaFoldDB" id="A9WAZ2"/>
<dbReference type="GO" id="GO:0000049">
    <property type="term" value="F:tRNA binding"/>
    <property type="evidence" value="ECO:0000318"/>
    <property type="project" value="GO_Central"/>
</dbReference>
<feature type="domain" description="NFACT RNA-binding" evidence="5">
    <location>
        <begin position="472"/>
        <end position="557"/>
    </location>
</feature>
<keyword evidence="4" id="KW-0648">Protein biosynthesis</keyword>
<evidence type="ECO:0000256" key="2">
    <source>
        <dbReference type="ARBA" id="ARBA00022730"/>
    </source>
</evidence>
<dbReference type="InterPro" id="IPR008532">
    <property type="entry name" value="NFACT_RNA-bd"/>
</dbReference>
<dbReference type="GO" id="GO:0019843">
    <property type="term" value="F:rRNA binding"/>
    <property type="evidence" value="ECO:0007669"/>
    <property type="project" value="UniProtKB-KW"/>
</dbReference>
<dbReference type="HOGENOM" id="CLU_022481_2_1_0"/>
<name>A9WAZ2_CHLAA</name>
<dbReference type="FunCoup" id="A9WAZ2">
    <property type="interactions" value="168"/>
</dbReference>
<dbReference type="PANTHER" id="PTHR15239:SF6">
    <property type="entry name" value="RIBOSOME QUALITY CONTROL COMPLEX SUBUNIT NEMF"/>
    <property type="match status" value="1"/>
</dbReference>
<evidence type="ECO:0000259" key="5">
    <source>
        <dbReference type="Pfam" id="PF05670"/>
    </source>
</evidence>
<dbReference type="RefSeq" id="WP_012257427.1">
    <property type="nucleotide sequence ID" value="NC_010175.1"/>
</dbReference>
<dbReference type="GO" id="GO:0043023">
    <property type="term" value="F:ribosomal large subunit binding"/>
    <property type="evidence" value="ECO:0000318"/>
    <property type="project" value="GO_Central"/>
</dbReference>
<accession>A9WAZ2</accession>
<sequence length="587" mass="65881">MYFDALTLTAVVEELRATVLDGRIQRVVLVGPLAIGLEVYRQGRRHYLLASADAQMARIHLISQRPTRGVDGETPFLLLLRKYVLGGRIVNIEQPPYERVVVLSITKPTESRKQTFDPDELIADDDNDDDLTADADHLLHCDLIVEPQDRRSNIILVDDNNIILDAIKRVSPRMSSRVVLPRRVYELPPPPDKRDPLRASAAEIEHLLGKGEPVKALVNAYRGVSPQIAREVLTRACGSIPQAGLALPAYTIAARLREIFAEPPAPHLVRNEQGPVAFAPYYPSHLAGDGATITVMPGMSAALEAFYTARQQPLGRDQRRADLLNRLRASREHIERQRDQIAAELARTAELDRLRWEGEMIFAFLHQLPPQATELVVEGERIALDPKRSPVEQAQERFRAYEKAKSARAILPERLAEIEQRLAGIDQFIALAAVADDSNQIDQIAAEAEEAGYLRSSATRRPPVRSRPLLIRSSDGLPIYVGRTARQNEEVTFRIARPTDWWLHARNIHGAHVIIRADHPPEQTIYEAAALAAYYSQARDDTAVEVDLCRRRAVRKIPGGPIGLVSYHPERTLRVRPQRCGEVVQKW</sequence>
<keyword evidence="1" id="KW-0820">tRNA-binding</keyword>
<evidence type="ECO:0000256" key="4">
    <source>
        <dbReference type="ARBA" id="ARBA00022917"/>
    </source>
</evidence>
<dbReference type="Gene3D" id="2.30.310.10">
    <property type="entry name" value="ibrinogen binding protein from staphylococcus aureus domain"/>
    <property type="match status" value="1"/>
</dbReference>
<dbReference type="Pfam" id="PF05833">
    <property type="entry name" value="NFACT_N"/>
    <property type="match status" value="1"/>
</dbReference>